<accession>A0A2S7SYQ8</accession>
<sequence length="160" mass="17668">MRRAALLILLIMPMVTYAQNVKLINSSSTDWSGGVAGHAGTRYTFTIECSGIDKTAFSLDTIWIGNDPTRLLVKIDDKTAFNTVCKAGKKSIVYTINVAVDRSFHSSVEDPYSSGNKTIKTAKPPVKYKGVALLVYHYKGQPCYYAIDKITTKYPSISYP</sequence>
<organism evidence="2 3">
    <name type="scientific">Flavipsychrobacter stenotrophus</name>
    <dbReference type="NCBI Taxonomy" id="2077091"/>
    <lineage>
        <taxon>Bacteria</taxon>
        <taxon>Pseudomonadati</taxon>
        <taxon>Bacteroidota</taxon>
        <taxon>Chitinophagia</taxon>
        <taxon>Chitinophagales</taxon>
        <taxon>Chitinophagaceae</taxon>
        <taxon>Flavipsychrobacter</taxon>
    </lineage>
</organism>
<reference evidence="2 3" key="1">
    <citation type="submission" date="2018-01" db="EMBL/GenBank/DDBJ databases">
        <title>A novel member of the phylum Bacteroidetes isolated from glacier ice.</title>
        <authorList>
            <person name="Liu Q."/>
            <person name="Xin Y.-H."/>
        </authorList>
    </citation>
    <scope>NUCLEOTIDE SEQUENCE [LARGE SCALE GENOMIC DNA]</scope>
    <source>
        <strain evidence="2 3">RB1R16</strain>
    </source>
</reference>
<proteinExistence type="predicted"/>
<keyword evidence="1" id="KW-0732">Signal</keyword>
<evidence type="ECO:0000313" key="3">
    <source>
        <dbReference type="Proteomes" id="UP000239872"/>
    </source>
</evidence>
<comment type="caution">
    <text evidence="2">The sequence shown here is derived from an EMBL/GenBank/DDBJ whole genome shotgun (WGS) entry which is preliminary data.</text>
</comment>
<gene>
    <name evidence="2" type="ORF">CJD36_009860</name>
</gene>
<dbReference type="RefSeq" id="WP_105038962.1">
    <property type="nucleotide sequence ID" value="NZ_PPSL01000002.1"/>
</dbReference>
<feature type="signal peptide" evidence="1">
    <location>
        <begin position="1"/>
        <end position="18"/>
    </location>
</feature>
<evidence type="ECO:0000256" key="1">
    <source>
        <dbReference type="SAM" id="SignalP"/>
    </source>
</evidence>
<dbReference type="EMBL" id="PPSL01000002">
    <property type="protein sequence ID" value="PQJ12083.1"/>
    <property type="molecule type" value="Genomic_DNA"/>
</dbReference>
<protein>
    <submittedName>
        <fullName evidence="2">Uncharacterized protein</fullName>
    </submittedName>
</protein>
<dbReference type="Proteomes" id="UP000239872">
    <property type="component" value="Unassembled WGS sequence"/>
</dbReference>
<feature type="chain" id="PRO_5015639795" evidence="1">
    <location>
        <begin position="19"/>
        <end position="160"/>
    </location>
</feature>
<dbReference type="AlphaFoldDB" id="A0A2S7SYQ8"/>
<keyword evidence="3" id="KW-1185">Reference proteome</keyword>
<name>A0A2S7SYQ8_9BACT</name>
<evidence type="ECO:0000313" key="2">
    <source>
        <dbReference type="EMBL" id="PQJ12083.1"/>
    </source>
</evidence>